<accession>A0A1C2DIW0</accession>
<dbReference type="InterPro" id="IPR036271">
    <property type="entry name" value="Tet_transcr_reg_TetR-rel_C_sf"/>
</dbReference>
<dbReference type="GO" id="GO:0019285">
    <property type="term" value="P:glycine betaine biosynthetic process from choline"/>
    <property type="evidence" value="ECO:0007669"/>
    <property type="project" value="UniProtKB-UniRule"/>
</dbReference>
<feature type="domain" description="HTH tetR-type" evidence="9">
    <location>
        <begin position="13"/>
        <end position="73"/>
    </location>
</feature>
<keyword evidence="11" id="KW-1185">Reference proteome</keyword>
<dbReference type="InterPro" id="IPR009057">
    <property type="entry name" value="Homeodomain-like_sf"/>
</dbReference>
<evidence type="ECO:0000256" key="3">
    <source>
        <dbReference type="ARBA" id="ARBA00023015"/>
    </source>
</evidence>
<evidence type="ECO:0000313" key="10">
    <source>
        <dbReference type="EMBL" id="OCX14613.1"/>
    </source>
</evidence>
<dbReference type="SUPFAM" id="SSF48498">
    <property type="entry name" value="Tetracyclin repressor-like, C-terminal domain"/>
    <property type="match status" value="1"/>
</dbReference>
<dbReference type="GO" id="GO:0045892">
    <property type="term" value="P:negative regulation of DNA-templated transcription"/>
    <property type="evidence" value="ECO:0007669"/>
    <property type="project" value="UniProtKB-UniRule"/>
</dbReference>
<dbReference type="GO" id="GO:0000976">
    <property type="term" value="F:transcription cis-regulatory region binding"/>
    <property type="evidence" value="ECO:0007669"/>
    <property type="project" value="TreeGrafter"/>
</dbReference>
<comment type="function">
    <text evidence="7">Repressor involved in choline regulation of the bet genes.</text>
</comment>
<dbReference type="InterPro" id="IPR039538">
    <property type="entry name" value="BetI_C"/>
</dbReference>
<dbReference type="Gene3D" id="1.10.357.10">
    <property type="entry name" value="Tetracycline Repressor, domain 2"/>
    <property type="match status" value="1"/>
</dbReference>
<evidence type="ECO:0000256" key="8">
    <source>
        <dbReference type="PROSITE-ProRule" id="PRU00335"/>
    </source>
</evidence>
<dbReference type="OrthoDB" id="9809265at2"/>
<dbReference type="InterPro" id="IPR001647">
    <property type="entry name" value="HTH_TetR"/>
</dbReference>
<dbReference type="NCBIfam" id="NF001978">
    <property type="entry name" value="PRK00767.1"/>
    <property type="match status" value="1"/>
</dbReference>
<keyword evidence="4 7" id="KW-0238">DNA-binding</keyword>
<dbReference type="Pfam" id="PF13977">
    <property type="entry name" value="TetR_C_6"/>
    <property type="match status" value="1"/>
</dbReference>
<dbReference type="SUPFAM" id="SSF46689">
    <property type="entry name" value="Homeodomain-like"/>
    <property type="match status" value="1"/>
</dbReference>
<dbReference type="HAMAP" id="MF_00768">
    <property type="entry name" value="HTH_type_BetI"/>
    <property type="match status" value="1"/>
</dbReference>
<dbReference type="PROSITE" id="PS50977">
    <property type="entry name" value="HTH_TETR_2"/>
    <property type="match status" value="1"/>
</dbReference>
<protein>
    <recommendedName>
        <fullName evidence="7">HTH-type transcriptional regulator BetI</fullName>
    </recommendedName>
</protein>
<evidence type="ECO:0000256" key="4">
    <source>
        <dbReference type="ARBA" id="ARBA00023125"/>
    </source>
</evidence>
<sequence>MHDRPARLTRISEIRRKELRQAAFAVLQKEGVAGMTLEKVASHAGASKGIVLHYFRKKQELFEHTMREANAALRDAVVARLKRARTPMERLEAVIDGNFEPELFQPPTCHAWLSLCAEVPRDEKLKRIQKVIHARMHSNLMSGLSRLVAPEQARDIALGISALIDGLWLRLGLEAGSVDRDTAVAQVRGYLDLRLRALSAPV</sequence>
<dbReference type="Proteomes" id="UP000094412">
    <property type="component" value="Unassembled WGS sequence"/>
</dbReference>
<dbReference type="AlphaFoldDB" id="A0A1C2DIW0"/>
<evidence type="ECO:0000256" key="2">
    <source>
        <dbReference type="ARBA" id="ARBA00022491"/>
    </source>
</evidence>
<comment type="pathway">
    <text evidence="1 7">Amine and polyamine biosynthesis; betaine biosynthesis via choline pathway [regulation].</text>
</comment>
<dbReference type="Pfam" id="PF00440">
    <property type="entry name" value="TetR_N"/>
    <property type="match status" value="1"/>
</dbReference>
<dbReference type="UniPathway" id="UPA00529"/>
<dbReference type="RefSeq" id="WP_024923853.1">
    <property type="nucleotide sequence ID" value="NZ_MDEO01000035.1"/>
</dbReference>
<evidence type="ECO:0000256" key="5">
    <source>
        <dbReference type="ARBA" id="ARBA00023163"/>
    </source>
</evidence>
<evidence type="ECO:0000256" key="6">
    <source>
        <dbReference type="ARBA" id="ARBA00024936"/>
    </source>
</evidence>
<keyword evidence="3 7" id="KW-0805">Transcription regulation</keyword>
<name>A0A1C2DIW0_9HYPH</name>
<comment type="function">
    <text evidence="6">Repressor involved in the biosynthesis of the osmoprotectant glycine betaine. It represses transcription of the choline transporter BetT and the genes of BetAB involved in the synthesis of glycine betaine.</text>
</comment>
<organism evidence="10 11">
    <name type="scientific">Mesorhizobium hungaricum</name>
    <dbReference type="NCBI Taxonomy" id="1566387"/>
    <lineage>
        <taxon>Bacteria</taxon>
        <taxon>Pseudomonadati</taxon>
        <taxon>Pseudomonadota</taxon>
        <taxon>Alphaproteobacteria</taxon>
        <taxon>Hyphomicrobiales</taxon>
        <taxon>Phyllobacteriaceae</taxon>
        <taxon>Mesorhizobium</taxon>
    </lineage>
</organism>
<feature type="DNA-binding region" description="H-T-H motif" evidence="7 8">
    <location>
        <begin position="36"/>
        <end position="55"/>
    </location>
</feature>
<dbReference type="PANTHER" id="PTHR30055">
    <property type="entry name" value="HTH-TYPE TRANSCRIPTIONAL REGULATOR RUTR"/>
    <property type="match status" value="1"/>
</dbReference>
<dbReference type="PANTHER" id="PTHR30055:SF234">
    <property type="entry name" value="HTH-TYPE TRANSCRIPTIONAL REGULATOR BETI"/>
    <property type="match status" value="1"/>
</dbReference>
<proteinExistence type="inferred from homology"/>
<reference evidence="10 11" key="1">
    <citation type="submission" date="2016-08" db="EMBL/GenBank/DDBJ databases">
        <title>Whole genome sequence of Mesorhizobium sp. strain UASWS1009 isolated from industrial sewage.</title>
        <authorList>
            <person name="Crovadore J."/>
            <person name="Calmin G."/>
            <person name="Chablais R."/>
            <person name="Cochard B."/>
            <person name="Lefort F."/>
        </authorList>
    </citation>
    <scope>NUCLEOTIDE SEQUENCE [LARGE SCALE GENOMIC DNA]</scope>
    <source>
        <strain evidence="10 11">UASWS1009</strain>
    </source>
</reference>
<dbReference type="EMBL" id="MDEO01000035">
    <property type="protein sequence ID" value="OCX14613.1"/>
    <property type="molecule type" value="Genomic_DNA"/>
</dbReference>
<evidence type="ECO:0000313" key="11">
    <source>
        <dbReference type="Proteomes" id="UP000094412"/>
    </source>
</evidence>
<comment type="caution">
    <text evidence="10">The sequence shown here is derived from an EMBL/GenBank/DDBJ whole genome shotgun (WGS) entry which is preliminary data.</text>
</comment>
<evidence type="ECO:0000256" key="7">
    <source>
        <dbReference type="HAMAP-Rule" id="MF_00768"/>
    </source>
</evidence>
<evidence type="ECO:0000256" key="1">
    <source>
        <dbReference type="ARBA" id="ARBA00004719"/>
    </source>
</evidence>
<keyword evidence="5 7" id="KW-0804">Transcription</keyword>
<dbReference type="STRING" id="1566387.QV13_19385"/>
<dbReference type="InterPro" id="IPR017757">
    <property type="entry name" value="Tscrpt_rep_BetI"/>
</dbReference>
<keyword evidence="2 7" id="KW-0678">Repressor</keyword>
<dbReference type="InterPro" id="IPR050109">
    <property type="entry name" value="HTH-type_TetR-like_transc_reg"/>
</dbReference>
<dbReference type="NCBIfam" id="TIGR03384">
    <property type="entry name" value="betaine_BetI"/>
    <property type="match status" value="1"/>
</dbReference>
<evidence type="ECO:0000259" key="9">
    <source>
        <dbReference type="PROSITE" id="PS50977"/>
    </source>
</evidence>
<gene>
    <name evidence="7" type="primary">betI</name>
    <name evidence="10" type="ORF">QV13_19385</name>
</gene>
<dbReference type="GO" id="GO:0003700">
    <property type="term" value="F:DNA-binding transcription factor activity"/>
    <property type="evidence" value="ECO:0007669"/>
    <property type="project" value="UniProtKB-UniRule"/>
</dbReference>